<dbReference type="NCBIfam" id="TIGR01640">
    <property type="entry name" value="F_box_assoc_1"/>
    <property type="match status" value="1"/>
</dbReference>
<dbReference type="EMBL" id="PSQE01000004">
    <property type="protein sequence ID" value="RHN59472.1"/>
    <property type="molecule type" value="Genomic_DNA"/>
</dbReference>
<protein>
    <submittedName>
        <fullName evidence="2">F-box protein interaction domain protein</fullName>
    </submittedName>
    <submittedName>
        <fullName evidence="3">Putative F-box domain-containing protein</fullName>
    </submittedName>
</protein>
<dbReference type="Gene3D" id="1.20.1280.50">
    <property type="match status" value="1"/>
</dbReference>
<dbReference type="Proteomes" id="UP000265566">
    <property type="component" value="Chromosome 4"/>
</dbReference>
<dbReference type="STRING" id="3880.G7JKQ3"/>
<reference evidence="2 5" key="1">
    <citation type="journal article" date="2011" name="Nature">
        <title>The Medicago genome provides insight into the evolution of rhizobial symbioses.</title>
        <authorList>
            <person name="Young N.D."/>
            <person name="Debelle F."/>
            <person name="Oldroyd G.E."/>
            <person name="Geurts R."/>
            <person name="Cannon S.B."/>
            <person name="Udvardi M.K."/>
            <person name="Benedito V.A."/>
            <person name="Mayer K.F."/>
            <person name="Gouzy J."/>
            <person name="Schoof H."/>
            <person name="Van de Peer Y."/>
            <person name="Proost S."/>
            <person name="Cook D.R."/>
            <person name="Meyers B.C."/>
            <person name="Spannagl M."/>
            <person name="Cheung F."/>
            <person name="De Mita S."/>
            <person name="Krishnakumar V."/>
            <person name="Gundlach H."/>
            <person name="Zhou S."/>
            <person name="Mudge J."/>
            <person name="Bharti A.K."/>
            <person name="Murray J.D."/>
            <person name="Naoumkina M.A."/>
            <person name="Rosen B."/>
            <person name="Silverstein K.A."/>
            <person name="Tang H."/>
            <person name="Rombauts S."/>
            <person name="Zhao P.X."/>
            <person name="Zhou P."/>
            <person name="Barbe V."/>
            <person name="Bardou P."/>
            <person name="Bechner M."/>
            <person name="Bellec A."/>
            <person name="Berger A."/>
            <person name="Berges H."/>
            <person name="Bidwell S."/>
            <person name="Bisseling T."/>
            <person name="Choisne N."/>
            <person name="Couloux A."/>
            <person name="Denny R."/>
            <person name="Deshpande S."/>
            <person name="Dai X."/>
            <person name="Doyle J.J."/>
            <person name="Dudez A.M."/>
            <person name="Farmer A.D."/>
            <person name="Fouteau S."/>
            <person name="Franken C."/>
            <person name="Gibelin C."/>
            <person name="Gish J."/>
            <person name="Goldstein S."/>
            <person name="Gonzalez A.J."/>
            <person name="Green P.J."/>
            <person name="Hallab A."/>
            <person name="Hartog M."/>
            <person name="Hua A."/>
            <person name="Humphray S.J."/>
            <person name="Jeong D.H."/>
            <person name="Jing Y."/>
            <person name="Jocker A."/>
            <person name="Kenton S.M."/>
            <person name="Kim D.J."/>
            <person name="Klee K."/>
            <person name="Lai H."/>
            <person name="Lang C."/>
            <person name="Lin S."/>
            <person name="Macmil S.L."/>
            <person name="Magdelenat G."/>
            <person name="Matthews L."/>
            <person name="McCorrison J."/>
            <person name="Monaghan E.L."/>
            <person name="Mun J.H."/>
            <person name="Najar F.Z."/>
            <person name="Nicholson C."/>
            <person name="Noirot C."/>
            <person name="O'Bleness M."/>
            <person name="Paule C.R."/>
            <person name="Poulain J."/>
            <person name="Prion F."/>
            <person name="Qin B."/>
            <person name="Qu C."/>
            <person name="Retzel E.F."/>
            <person name="Riddle C."/>
            <person name="Sallet E."/>
            <person name="Samain S."/>
            <person name="Samson N."/>
            <person name="Sanders I."/>
            <person name="Saurat O."/>
            <person name="Scarpelli C."/>
            <person name="Schiex T."/>
            <person name="Segurens B."/>
            <person name="Severin A.J."/>
            <person name="Sherrier D.J."/>
            <person name="Shi R."/>
            <person name="Sims S."/>
            <person name="Singer S.R."/>
            <person name="Sinharoy S."/>
            <person name="Sterck L."/>
            <person name="Viollet A."/>
            <person name="Wang B.B."/>
            <person name="Wang K."/>
            <person name="Wang M."/>
            <person name="Wang X."/>
            <person name="Warfsmann J."/>
            <person name="Weissenbach J."/>
            <person name="White D.D."/>
            <person name="White J.D."/>
            <person name="Wiley G.B."/>
            <person name="Wincker P."/>
            <person name="Xing Y."/>
            <person name="Yang L."/>
            <person name="Yao Z."/>
            <person name="Ying F."/>
            <person name="Zhai J."/>
            <person name="Zhou L."/>
            <person name="Zuber A."/>
            <person name="Denarie J."/>
            <person name="Dixon R.A."/>
            <person name="May G.D."/>
            <person name="Schwartz D.C."/>
            <person name="Rogers J."/>
            <person name="Quetier F."/>
            <person name="Town C.D."/>
            <person name="Roe B.A."/>
        </authorList>
    </citation>
    <scope>NUCLEOTIDE SEQUENCE [LARGE SCALE GENOMIC DNA]</scope>
    <source>
        <strain evidence="2">A17</strain>
        <strain evidence="4 5">cv. Jemalong A17</strain>
    </source>
</reference>
<keyword evidence="5" id="KW-1185">Reference proteome</keyword>
<dbReference type="HOGENOM" id="CLU_027176_0_1_1"/>
<dbReference type="Proteomes" id="UP000002051">
    <property type="component" value="Chromosome 4"/>
</dbReference>
<dbReference type="InterPro" id="IPR017451">
    <property type="entry name" value="F-box-assoc_interact_dom"/>
</dbReference>
<dbReference type="Gramene" id="rna21503">
    <property type="protein sequence ID" value="RHN59472.1"/>
    <property type="gene ID" value="gene21503"/>
</dbReference>
<dbReference type="InterPro" id="IPR050796">
    <property type="entry name" value="SCF_F-box_component"/>
</dbReference>
<evidence type="ECO:0000313" key="2">
    <source>
        <dbReference type="EMBL" id="AES87569.1"/>
    </source>
</evidence>
<dbReference type="InterPro" id="IPR001810">
    <property type="entry name" value="F-box_dom"/>
</dbReference>
<dbReference type="InterPro" id="IPR036047">
    <property type="entry name" value="F-box-like_dom_sf"/>
</dbReference>
<accession>G7JKQ3</accession>
<gene>
    <name evidence="2" type="ordered locus">MTR_4g030110</name>
    <name evidence="3" type="ORF">MtrunA17_Chr4g0013651</name>
</gene>
<dbReference type="PANTHER" id="PTHR31672:SF13">
    <property type="entry name" value="F-BOX PROTEIN CPR30-LIKE"/>
    <property type="match status" value="1"/>
</dbReference>
<dbReference type="Pfam" id="PF08268">
    <property type="entry name" value="FBA_3"/>
    <property type="match status" value="1"/>
</dbReference>
<dbReference type="PROSITE" id="PS50181">
    <property type="entry name" value="FBOX"/>
    <property type="match status" value="1"/>
</dbReference>
<proteinExistence type="predicted"/>
<dbReference type="SUPFAM" id="SSF81383">
    <property type="entry name" value="F-box domain"/>
    <property type="match status" value="1"/>
</dbReference>
<sequence>MAARVIKLEKKNHSSIKEESMSSAASTTMLPNELILEVISWLPVKHLMQFRCVNKFFNTLLSDPYFVQMHLKKSSRNPHLALMWQHNPSCRDCRFITFPISSLIQSDPNHTTLHDNPYHRFDENYQRWWVVGSCNGLLCLIDIHCSGSYDSLIFWNPATRTYSRRISISLPSNFKFAFGYDNSTETYKVVAFRGYIEGNIVRSVVNIFSLGNGHPRNIQCLPVIPLYWIYRDKNNGVYLNGTISWLALHDYFDSNYDFCWKDGSVTVEKYVIVSLDLSSETYTQLLLPRGFDEVPRYQPTLVMKNFGVHESWTQLFIISYQSFFSCYCDYAMVEKFIGLDLLPLYLSENGDTLILVNDEDEVTFIYNCRDNRVEKIEVDNSMLFL</sequence>
<evidence type="ECO:0000313" key="5">
    <source>
        <dbReference type="Proteomes" id="UP000002051"/>
    </source>
</evidence>
<dbReference type="SMART" id="SM00256">
    <property type="entry name" value="FBOX"/>
    <property type="match status" value="1"/>
</dbReference>
<dbReference type="InterPro" id="IPR013187">
    <property type="entry name" value="F-box-assoc_dom_typ3"/>
</dbReference>
<feature type="domain" description="F-box" evidence="1">
    <location>
        <begin position="24"/>
        <end position="69"/>
    </location>
</feature>
<name>G7JKQ3_MEDTR</name>
<evidence type="ECO:0000313" key="3">
    <source>
        <dbReference type="EMBL" id="RHN59472.1"/>
    </source>
</evidence>
<evidence type="ECO:0000313" key="4">
    <source>
        <dbReference type="EnsemblPlants" id="AES87569"/>
    </source>
</evidence>
<dbReference type="AlphaFoldDB" id="G7JKQ3"/>
<dbReference type="EMBL" id="CM001220">
    <property type="protein sequence ID" value="AES87569.1"/>
    <property type="molecule type" value="Genomic_DNA"/>
</dbReference>
<dbReference type="PANTHER" id="PTHR31672">
    <property type="entry name" value="BNACNNG10540D PROTEIN"/>
    <property type="match status" value="1"/>
</dbReference>
<evidence type="ECO:0000259" key="1">
    <source>
        <dbReference type="PROSITE" id="PS50181"/>
    </source>
</evidence>
<reference evidence="3" key="4">
    <citation type="journal article" date="2018" name="Nat. Plants">
        <title>Whole-genome landscape of Medicago truncatula symbiotic genes.</title>
        <authorList>
            <person name="Pecrix Y."/>
            <person name="Gamas P."/>
            <person name="Carrere S."/>
        </authorList>
    </citation>
    <scope>NUCLEOTIDE SEQUENCE</scope>
    <source>
        <tissue evidence="3">Leaves</tissue>
    </source>
</reference>
<organism evidence="2 5">
    <name type="scientific">Medicago truncatula</name>
    <name type="common">Barrel medic</name>
    <name type="synonym">Medicago tribuloides</name>
    <dbReference type="NCBI Taxonomy" id="3880"/>
    <lineage>
        <taxon>Eukaryota</taxon>
        <taxon>Viridiplantae</taxon>
        <taxon>Streptophyta</taxon>
        <taxon>Embryophyta</taxon>
        <taxon>Tracheophyta</taxon>
        <taxon>Spermatophyta</taxon>
        <taxon>Magnoliopsida</taxon>
        <taxon>eudicotyledons</taxon>
        <taxon>Gunneridae</taxon>
        <taxon>Pentapetalae</taxon>
        <taxon>rosids</taxon>
        <taxon>fabids</taxon>
        <taxon>Fabales</taxon>
        <taxon>Fabaceae</taxon>
        <taxon>Papilionoideae</taxon>
        <taxon>50 kb inversion clade</taxon>
        <taxon>NPAAA clade</taxon>
        <taxon>Hologalegina</taxon>
        <taxon>IRL clade</taxon>
        <taxon>Trifolieae</taxon>
        <taxon>Medicago</taxon>
    </lineage>
</organism>
<dbReference type="PaxDb" id="3880-AES87569"/>
<dbReference type="EnsemblPlants" id="AES87569">
    <property type="protein sequence ID" value="AES87569"/>
    <property type="gene ID" value="MTR_4g030110"/>
</dbReference>
<reference evidence="2 5" key="2">
    <citation type="journal article" date="2014" name="BMC Genomics">
        <title>An improved genome release (version Mt4.0) for the model legume Medicago truncatula.</title>
        <authorList>
            <person name="Tang H."/>
            <person name="Krishnakumar V."/>
            <person name="Bidwell S."/>
            <person name="Rosen B."/>
            <person name="Chan A."/>
            <person name="Zhou S."/>
            <person name="Gentzbittel L."/>
            <person name="Childs K.L."/>
            <person name="Yandell M."/>
            <person name="Gundlach H."/>
            <person name="Mayer K.F."/>
            <person name="Schwartz D.C."/>
            <person name="Town C.D."/>
        </authorList>
    </citation>
    <scope>GENOME REANNOTATION</scope>
    <source>
        <strain evidence="4 5">cv. Jemalong A17</strain>
    </source>
</reference>
<reference evidence="4" key="3">
    <citation type="submission" date="2015-04" db="UniProtKB">
        <authorList>
            <consortium name="EnsemblPlants"/>
        </authorList>
    </citation>
    <scope>IDENTIFICATION</scope>
    <source>
        <strain evidence="4">cv. Jemalong A17</strain>
    </source>
</reference>
<dbReference type="Pfam" id="PF00646">
    <property type="entry name" value="F-box"/>
    <property type="match status" value="1"/>
</dbReference>